<organism evidence="2 3">
    <name type="scientific">Rattus norvegicus</name>
    <name type="common">Rat</name>
    <dbReference type="NCBI Taxonomy" id="10116"/>
    <lineage>
        <taxon>Eukaryota</taxon>
        <taxon>Metazoa</taxon>
        <taxon>Chordata</taxon>
        <taxon>Craniata</taxon>
        <taxon>Vertebrata</taxon>
        <taxon>Euteleostomi</taxon>
        <taxon>Mammalia</taxon>
        <taxon>Eutheria</taxon>
        <taxon>Euarchontoglires</taxon>
        <taxon>Glires</taxon>
        <taxon>Rodentia</taxon>
        <taxon>Myomorpha</taxon>
        <taxon>Muroidea</taxon>
        <taxon>Muridae</taxon>
        <taxon>Murinae</taxon>
        <taxon>Rattus</taxon>
    </lineage>
</organism>
<dbReference type="Gene3D" id="1.20.200.10">
    <property type="entry name" value="Fumarase/aspartase (Central domain)"/>
    <property type="match status" value="1"/>
</dbReference>
<reference evidence="3" key="1">
    <citation type="submission" date="2005-09" db="EMBL/GenBank/DDBJ databases">
        <authorList>
            <person name="Mural R.J."/>
            <person name="Li P.W."/>
            <person name="Adams M.D."/>
            <person name="Amanatides P.G."/>
            <person name="Baden-Tillson H."/>
            <person name="Barnstead M."/>
            <person name="Chin S.H."/>
            <person name="Dew I."/>
            <person name="Evans C.A."/>
            <person name="Ferriera S."/>
            <person name="Flanigan M."/>
            <person name="Fosler C."/>
            <person name="Glodek A."/>
            <person name="Gu Z."/>
            <person name="Holt R.A."/>
            <person name="Jennings D."/>
            <person name="Kraft C.L."/>
            <person name="Lu F."/>
            <person name="Nguyen T."/>
            <person name="Nusskern D.R."/>
            <person name="Pfannkoch C.M."/>
            <person name="Sitter C."/>
            <person name="Sutton G.G."/>
            <person name="Venter J.C."/>
            <person name="Wang Z."/>
            <person name="Woodage T."/>
            <person name="Zheng X.H."/>
            <person name="Zhong F."/>
        </authorList>
    </citation>
    <scope>NUCLEOTIDE SEQUENCE [LARGE SCALE GENOMIC DNA]</scope>
    <source>
        <strain>BN</strain>
        <strain evidence="3">Sprague-Dawley</strain>
    </source>
</reference>
<gene>
    <name evidence="2" type="ORF">rCG_53193</name>
</gene>
<dbReference type="InterPro" id="IPR008948">
    <property type="entry name" value="L-Aspartase-like"/>
</dbReference>
<protein>
    <submittedName>
        <fullName evidence="2">RCG53193</fullName>
    </submittedName>
</protein>
<dbReference type="EMBL" id="CH473991">
    <property type="protein sequence ID" value="EDM10875.1"/>
    <property type="molecule type" value="Genomic_DNA"/>
</dbReference>
<dbReference type="PANTHER" id="PTHR11444:SF1">
    <property type="entry name" value="FUMARATE HYDRATASE, MITOCHONDRIAL"/>
    <property type="match status" value="1"/>
</dbReference>
<dbReference type="PANTHER" id="PTHR11444">
    <property type="entry name" value="ASPARTATEAMMONIA/ARGININOSUCCINATE/ADENYLOSUCCINATE LYASE"/>
    <property type="match status" value="1"/>
</dbReference>
<dbReference type="InterPro" id="IPR005677">
    <property type="entry name" value="Fum_hydII"/>
</dbReference>
<dbReference type="Proteomes" id="UP000234681">
    <property type="component" value="Chromosome X"/>
</dbReference>
<feature type="domain" description="Fumarate lyase N-terminal" evidence="1">
    <location>
        <begin position="4"/>
        <end position="129"/>
    </location>
</feature>
<accession>A6JML3</accession>
<evidence type="ECO:0000313" key="2">
    <source>
        <dbReference type="EMBL" id="EDM10875.1"/>
    </source>
</evidence>
<dbReference type="GO" id="GO:0004333">
    <property type="term" value="F:fumarate hydratase activity"/>
    <property type="evidence" value="ECO:0007669"/>
    <property type="project" value="InterPro"/>
</dbReference>
<evidence type="ECO:0000259" key="1">
    <source>
        <dbReference type="Pfam" id="PF00206"/>
    </source>
</evidence>
<dbReference type="AlphaFoldDB" id="A6JML3"/>
<dbReference type="InterPro" id="IPR022761">
    <property type="entry name" value="Fumarate_lyase_N"/>
</dbReference>
<dbReference type="SUPFAM" id="SSF48557">
    <property type="entry name" value="L-aspartase-like"/>
    <property type="match status" value="1"/>
</dbReference>
<name>A6JML3_RAT</name>
<sequence length="138" mass="15039">MYFAAAVQVQKVLLPGLQKLHDASNTKSRLCAGHQKWVNSHAEGCPTLGQKFSGYVHQVQYVMVRIKSTLLRISELAAGDIANGTGLNTRIYFTEKVATKVAALTDLPFVTAQDEFDALAAHDALVEFSEPRTVPPVV</sequence>
<dbReference type="GO" id="GO:0006106">
    <property type="term" value="P:fumarate metabolic process"/>
    <property type="evidence" value="ECO:0007669"/>
    <property type="project" value="InterPro"/>
</dbReference>
<proteinExistence type="predicted"/>
<dbReference type="Pfam" id="PF00206">
    <property type="entry name" value="Lyase_1"/>
    <property type="match status" value="1"/>
</dbReference>
<evidence type="ECO:0000313" key="3">
    <source>
        <dbReference type="Proteomes" id="UP000234681"/>
    </source>
</evidence>